<reference evidence="8" key="1">
    <citation type="submission" date="2007-04" db="EMBL/GenBank/DDBJ databases">
        <title>Annotation of Pediculus humanus corporis strain USDA.</title>
        <authorList>
            <person name="Kirkness E."/>
            <person name="Hannick L."/>
            <person name="Hass B."/>
            <person name="Bruggner R."/>
            <person name="Lawson D."/>
            <person name="Bidwell S."/>
            <person name="Joardar V."/>
            <person name="Caler E."/>
            <person name="Walenz B."/>
            <person name="Inman J."/>
            <person name="Schobel S."/>
            <person name="Galinsky K."/>
            <person name="Amedeo P."/>
            <person name="Strausberg R."/>
        </authorList>
    </citation>
    <scope>NUCLEOTIDE SEQUENCE</scope>
    <source>
        <strain evidence="8">USDA</strain>
    </source>
</reference>
<dbReference type="AlphaFoldDB" id="E0VL10"/>
<evidence type="ECO:0000256" key="1">
    <source>
        <dbReference type="ARBA" id="ARBA00022768"/>
    </source>
</evidence>
<proteinExistence type="predicted"/>
<organism>
    <name type="scientific">Pediculus humanus subsp. corporis</name>
    <name type="common">Body louse</name>
    <dbReference type="NCBI Taxonomy" id="121224"/>
    <lineage>
        <taxon>Eukaryota</taxon>
        <taxon>Metazoa</taxon>
        <taxon>Ecdysozoa</taxon>
        <taxon>Arthropoda</taxon>
        <taxon>Hexapoda</taxon>
        <taxon>Insecta</taxon>
        <taxon>Pterygota</taxon>
        <taxon>Neoptera</taxon>
        <taxon>Paraneoptera</taxon>
        <taxon>Psocodea</taxon>
        <taxon>Troctomorpha</taxon>
        <taxon>Phthiraptera</taxon>
        <taxon>Anoplura</taxon>
        <taxon>Pediculidae</taxon>
        <taxon>Pediculus</taxon>
    </lineage>
</organism>
<evidence type="ECO:0000256" key="5">
    <source>
        <dbReference type="SAM" id="MobiDB-lite"/>
    </source>
</evidence>
<dbReference type="EnsemblMetazoa" id="PHUM278160-RA">
    <property type="protein sequence ID" value="PHUM278160-PA"/>
    <property type="gene ID" value="PHUM278160"/>
</dbReference>
<dbReference type="PANTHER" id="PTHR43986:SF1">
    <property type="entry name" value="ELONGATION FACTOR 1-GAMMA"/>
    <property type="match status" value="1"/>
</dbReference>
<dbReference type="PROSITE" id="PS50405">
    <property type="entry name" value="GST_CTER"/>
    <property type="match status" value="1"/>
</dbReference>
<dbReference type="InterPro" id="IPR010987">
    <property type="entry name" value="Glutathione-S-Trfase_C-like"/>
</dbReference>
<dbReference type="EMBL" id="DS235263">
    <property type="protein sequence ID" value="EEB14066.1"/>
    <property type="molecule type" value="Genomic_DNA"/>
</dbReference>
<dbReference type="PROSITE" id="PS50040">
    <property type="entry name" value="EF1G_C"/>
    <property type="match status" value="1"/>
</dbReference>
<feature type="domain" description="EF-1-gamma C-terminal" evidence="6">
    <location>
        <begin position="203"/>
        <end position="362"/>
    </location>
</feature>
<dbReference type="SUPFAM" id="SSF47616">
    <property type="entry name" value="GST C-terminal domain-like"/>
    <property type="match status" value="1"/>
</dbReference>
<dbReference type="RefSeq" id="XP_002426804.1">
    <property type="nucleotide sequence ID" value="XM_002426759.1"/>
</dbReference>
<feature type="region of interest" description="Disordered" evidence="5">
    <location>
        <begin position="164"/>
        <end position="208"/>
    </location>
</feature>
<dbReference type="eggNOG" id="KOG0867">
    <property type="taxonomic scope" value="Eukaryota"/>
</dbReference>
<dbReference type="InterPro" id="IPR001662">
    <property type="entry name" value="EF1B_G_C"/>
</dbReference>
<dbReference type="InterPro" id="IPR004046">
    <property type="entry name" value="GST_C"/>
</dbReference>
<reference evidence="9" key="3">
    <citation type="submission" date="2020-05" db="UniProtKB">
        <authorList>
            <consortium name="EnsemblMetazoa"/>
        </authorList>
    </citation>
    <scope>IDENTIFICATION</scope>
    <source>
        <strain evidence="9">USDA</strain>
    </source>
</reference>
<dbReference type="GO" id="GO:0005634">
    <property type="term" value="C:nucleus"/>
    <property type="evidence" value="ECO:0007669"/>
    <property type="project" value="TreeGrafter"/>
</dbReference>
<dbReference type="CTD" id="8239014"/>
<dbReference type="Pfam" id="PF00647">
    <property type="entry name" value="EF1G"/>
    <property type="match status" value="1"/>
</dbReference>
<protein>
    <recommendedName>
        <fullName evidence="3">eEF-1B gamma</fullName>
    </recommendedName>
</protein>
<evidence type="ECO:0000256" key="2">
    <source>
        <dbReference type="ARBA" id="ARBA00022917"/>
    </source>
</evidence>
<dbReference type="EMBL" id="AAZO01003228">
    <property type="status" value="NOT_ANNOTATED_CDS"/>
    <property type="molecule type" value="Genomic_DNA"/>
</dbReference>
<dbReference type="PANTHER" id="PTHR43986">
    <property type="entry name" value="ELONGATION FACTOR 1-GAMMA"/>
    <property type="match status" value="1"/>
</dbReference>
<dbReference type="OMA" id="FGHFPIN"/>
<dbReference type="STRING" id="121224.E0VL10"/>
<dbReference type="KEGG" id="phu:Phum_PHUM278160"/>
<evidence type="ECO:0000313" key="8">
    <source>
        <dbReference type="EMBL" id="EEB14066.1"/>
    </source>
</evidence>
<dbReference type="InterPro" id="IPR036433">
    <property type="entry name" value="EF1B_G_C_sf"/>
</dbReference>
<dbReference type="InterPro" id="IPR050802">
    <property type="entry name" value="EF-GSTs"/>
</dbReference>
<reference evidence="8" key="2">
    <citation type="submission" date="2007-04" db="EMBL/GenBank/DDBJ databases">
        <title>The genome of the human body louse.</title>
        <authorList>
            <consortium name="The Human Body Louse Genome Consortium"/>
            <person name="Kirkness E."/>
            <person name="Walenz B."/>
            <person name="Hass B."/>
            <person name="Bruggner R."/>
            <person name="Strausberg R."/>
        </authorList>
    </citation>
    <scope>NUCLEOTIDE SEQUENCE</scope>
    <source>
        <strain evidence="8">USDA</strain>
    </source>
</reference>
<gene>
    <name evidence="9" type="primary">8239014</name>
    <name evidence="8" type="ORF">Phum_PHUM278160</name>
</gene>
<dbReference type="FunFam" id="3.30.70.1010:FF:000001">
    <property type="entry name" value="Elongation factor 1-gamma 1"/>
    <property type="match status" value="1"/>
</dbReference>
<dbReference type="CDD" id="cd03181">
    <property type="entry name" value="GST_C_EF1Bgamma_like"/>
    <property type="match status" value="1"/>
</dbReference>
<dbReference type="InterPro" id="IPR036282">
    <property type="entry name" value="Glutathione-S-Trfase_C_sf"/>
</dbReference>
<dbReference type="SMART" id="SM01183">
    <property type="entry name" value="EF1G"/>
    <property type="match status" value="1"/>
</dbReference>
<keyword evidence="1 4" id="KW-0251">Elongation factor</keyword>
<dbReference type="Proteomes" id="UP000009046">
    <property type="component" value="Unassembled WGS sequence"/>
</dbReference>
<name>E0VL10_PEDHC</name>
<evidence type="ECO:0000256" key="3">
    <source>
        <dbReference type="ARBA" id="ARBA00030426"/>
    </source>
</evidence>
<dbReference type="InParanoid" id="E0VL10"/>
<dbReference type="HOGENOM" id="CLU_011226_3_1_1"/>
<dbReference type="Pfam" id="PF00043">
    <property type="entry name" value="GST_C"/>
    <property type="match status" value="1"/>
</dbReference>
<dbReference type="Gene3D" id="1.20.1050.10">
    <property type="match status" value="1"/>
</dbReference>
<dbReference type="VEuPathDB" id="VectorBase:PHUM278160"/>
<evidence type="ECO:0000313" key="10">
    <source>
        <dbReference type="Proteomes" id="UP000009046"/>
    </source>
</evidence>
<evidence type="ECO:0000256" key="4">
    <source>
        <dbReference type="PROSITE-ProRule" id="PRU00519"/>
    </source>
</evidence>
<keyword evidence="10" id="KW-1185">Reference proteome</keyword>
<evidence type="ECO:0000313" key="9">
    <source>
        <dbReference type="EnsemblMetazoa" id="PHUM278160-PA"/>
    </source>
</evidence>
<evidence type="ECO:0000259" key="7">
    <source>
        <dbReference type="PROSITE" id="PS50405"/>
    </source>
</evidence>
<dbReference type="GO" id="GO:0005737">
    <property type="term" value="C:cytoplasm"/>
    <property type="evidence" value="ECO:0007669"/>
    <property type="project" value="TreeGrafter"/>
</dbReference>
<dbReference type="OrthoDB" id="249703at2759"/>
<dbReference type="Gene3D" id="3.30.70.1010">
    <property type="entry name" value="Translation elongation factor EF1B, gamma chain, conserved domain"/>
    <property type="match status" value="1"/>
</dbReference>
<dbReference type="FunFam" id="1.20.1050.10:FF:000006">
    <property type="entry name" value="Elongation factor 1 gamma"/>
    <property type="match status" value="1"/>
</dbReference>
<dbReference type="GO" id="GO:0003746">
    <property type="term" value="F:translation elongation factor activity"/>
    <property type="evidence" value="ECO:0007669"/>
    <property type="project" value="UniProtKB-UniRule"/>
</dbReference>
<sequence length="362" mass="42181">MTDNDNFTLSGSNAISWYLSNENLKKCTHGEKCQILNWLSFSESEMIPLVYNWVLPMTGIDFDLKNIREVIKRSKEETHSVLKKLNDILLLKTFLVGERISLADISIFSTLLPLYQIVLDPKQRKQYVNVNRWFNTISQQSHVRNVIGKIKLCEVEPSYVDKNLSGKSKKESGEGKQQANKQNKEKVESGDAESGIPPQESKEKDPFANFPKSHFDLDDFKRFYSNNSEDKSIPYLWEKIDLDNYSIWFSEYKYPEELKQIFMSCNLITGMYQRLEKMRKNSFASVCLFGENNDSSISGIWIWRGQDLIFSLSPDWQVDYESYSWEKLNPNDEKTKSLVKQYLSWTGCDAKGRKFSQGKIFK</sequence>
<feature type="domain" description="GST C-terminal" evidence="7">
    <location>
        <begin position="28"/>
        <end position="159"/>
    </location>
</feature>
<keyword evidence="2 4" id="KW-0648">Protein biosynthesis</keyword>
<evidence type="ECO:0000259" key="6">
    <source>
        <dbReference type="PROSITE" id="PS50040"/>
    </source>
</evidence>
<accession>E0VL10</accession>
<dbReference type="eggNOG" id="KOG1627">
    <property type="taxonomic scope" value="Eukaryota"/>
</dbReference>
<dbReference type="SUPFAM" id="SSF89942">
    <property type="entry name" value="eEF1-gamma domain"/>
    <property type="match status" value="1"/>
</dbReference>
<dbReference type="GeneID" id="8239014"/>